<name>A6T8Z1_KLEP7</name>
<organism evidence="1 2">
    <name type="scientific">Klebsiella pneumoniae subsp. pneumoniae (strain ATCC 700721 / MGH 78578)</name>
    <dbReference type="NCBI Taxonomy" id="272620"/>
    <lineage>
        <taxon>Bacteria</taxon>
        <taxon>Pseudomonadati</taxon>
        <taxon>Pseudomonadota</taxon>
        <taxon>Gammaproteobacteria</taxon>
        <taxon>Enterobacterales</taxon>
        <taxon>Enterobacteriaceae</taxon>
        <taxon>Klebsiella/Raoultella group</taxon>
        <taxon>Klebsiella</taxon>
        <taxon>Klebsiella pneumoniae complex</taxon>
    </lineage>
</organism>
<dbReference type="Proteomes" id="UP000000265">
    <property type="component" value="Chromosome"/>
</dbReference>
<dbReference type="EMBL" id="CP000647">
    <property type="protein sequence ID" value="ABR77062.1"/>
    <property type="molecule type" value="Genomic_DNA"/>
</dbReference>
<gene>
    <name evidence="1" type="primary">mokB</name>
    <name evidence="1" type="ORF">KPN_01631</name>
</gene>
<protein>
    <submittedName>
        <fullName evidence="1">Uncharacterized protein</fullName>
    </submittedName>
</protein>
<dbReference type="KEGG" id="kpn:KPN_01631"/>
<dbReference type="AlphaFoldDB" id="A6T8Z1"/>
<accession>A6T8Z1</accession>
<sequence>MTDIVTDAHLPDKTREALETLSPQLIIAD</sequence>
<reference evidence="1 2" key="1">
    <citation type="journal article" date="2001" name="Nature">
        <title>Complete genome sequence of Salmonella enterica serovar Typhimurium LT2.</title>
        <authorList>
            <person name="McClelland M."/>
            <person name="Sanderson K.E."/>
            <person name="Spieth J."/>
            <person name="Clifton S.W."/>
            <person name="Latreille P."/>
            <person name="Courtney L."/>
            <person name="Porwollik S."/>
            <person name="Ali J."/>
            <person name="Dante M."/>
            <person name="Du F."/>
            <person name="Hou S."/>
            <person name="Layman D."/>
            <person name="Leonard S."/>
            <person name="Nguyen C."/>
            <person name="Scott K."/>
            <person name="Holmes A."/>
            <person name="Grewal N."/>
            <person name="Mulvaney E."/>
            <person name="Ryan E."/>
            <person name="Sun H."/>
            <person name="Florea L."/>
            <person name="Miller W."/>
            <person name="Stoneking T."/>
            <person name="Nhan M."/>
            <person name="Waterston R."/>
            <person name="Wilson R.K."/>
        </authorList>
    </citation>
    <scope>NUCLEOTIDE SEQUENCE [LARGE SCALE GENOMIC DNA]</scope>
    <source>
        <strain evidence="2">ATCC 700721 / MGH 78578</strain>
    </source>
</reference>
<evidence type="ECO:0000313" key="1">
    <source>
        <dbReference type="EMBL" id="ABR77062.1"/>
    </source>
</evidence>
<reference evidence="1 2" key="2">
    <citation type="submission" date="2006-09" db="EMBL/GenBank/DDBJ databases">
        <authorList>
            <consortium name="The Klebsiella pneumonia Genome Sequencing Project"/>
            <person name="McClelland M."/>
            <person name="Sanderson E.K."/>
            <person name="Spieth J."/>
            <person name="Clifton W.S."/>
            <person name="Latreille P."/>
            <person name="Sabo A."/>
            <person name="Pepin K."/>
            <person name="Bhonagiri V."/>
            <person name="Porwollik S."/>
            <person name="Ali J."/>
            <person name="Wilson R.K."/>
        </authorList>
    </citation>
    <scope>NUCLEOTIDE SEQUENCE [LARGE SCALE GENOMIC DNA]</scope>
    <source>
        <strain evidence="2">ATCC 700721 / MGH 78578</strain>
    </source>
</reference>
<dbReference type="PaxDb" id="272620-KPN_01631"/>
<dbReference type="EnsemblBacteria" id="ABR77062">
    <property type="protein sequence ID" value="ABR77062"/>
    <property type="gene ID" value="KPN_01631"/>
</dbReference>
<dbReference type="HOGENOM" id="CLU_3409469_0_0_6"/>
<evidence type="ECO:0000313" key="2">
    <source>
        <dbReference type="Proteomes" id="UP000000265"/>
    </source>
</evidence>
<proteinExistence type="predicted"/>